<evidence type="ECO:0000256" key="4">
    <source>
        <dbReference type="ARBA" id="ARBA00022989"/>
    </source>
</evidence>
<dbReference type="EMBL" id="SJPT01000001">
    <property type="protein sequence ID" value="TWU26764.1"/>
    <property type="molecule type" value="Genomic_DNA"/>
</dbReference>
<organism evidence="9 10">
    <name type="scientific">Novipirellula galeiformis</name>
    <dbReference type="NCBI Taxonomy" id="2528004"/>
    <lineage>
        <taxon>Bacteria</taxon>
        <taxon>Pseudomonadati</taxon>
        <taxon>Planctomycetota</taxon>
        <taxon>Planctomycetia</taxon>
        <taxon>Pirellulales</taxon>
        <taxon>Pirellulaceae</taxon>
        <taxon>Novipirellula</taxon>
    </lineage>
</organism>
<gene>
    <name evidence="9" type="primary">yqjA</name>
    <name evidence="9" type="ORF">Pla52o_06190</name>
</gene>
<evidence type="ECO:0000256" key="3">
    <source>
        <dbReference type="ARBA" id="ARBA00022692"/>
    </source>
</evidence>
<evidence type="ECO:0000256" key="6">
    <source>
        <dbReference type="SAM" id="MobiDB-lite"/>
    </source>
</evidence>
<protein>
    <submittedName>
        <fullName evidence="9">Inner membrane protein YqjA</fullName>
    </submittedName>
</protein>
<name>A0A5C6CT37_9BACT</name>
<keyword evidence="3 7" id="KW-0812">Transmembrane</keyword>
<evidence type="ECO:0000313" key="9">
    <source>
        <dbReference type="EMBL" id="TWU26764.1"/>
    </source>
</evidence>
<sequence>MIPPRKPSKEESEHESSSRSAGIRVAVSNTVLLGQRNALTPASDLPSARKLPRLGGMNQWITQFLEQFGAVGVGFLMLAENLFPPLPSEVVMPWAGYSVSQGDASFIAVVVAGSAGSFAGAMAWYLLARWIGKERLAHWIDRHGVWLTLGRQDLDRVEAWFDDWGSAAVLLCRMIPGLRTLISVPAGFTEMPLGRFSLLTAIGTVIWTALLAGIGWWFGDQYQDLVGPLSWVSTAIVLGLFVGWIWRVVKQTVNRANS</sequence>
<dbReference type="PANTHER" id="PTHR42709">
    <property type="entry name" value="ALKALINE PHOSPHATASE LIKE PROTEIN"/>
    <property type="match status" value="1"/>
</dbReference>
<feature type="domain" description="VTT" evidence="8">
    <location>
        <begin position="86"/>
        <end position="215"/>
    </location>
</feature>
<comment type="caution">
    <text evidence="9">The sequence shown here is derived from an EMBL/GenBank/DDBJ whole genome shotgun (WGS) entry which is preliminary data.</text>
</comment>
<reference evidence="9 10" key="1">
    <citation type="submission" date="2019-02" db="EMBL/GenBank/DDBJ databases">
        <title>Deep-cultivation of Planctomycetes and their phenomic and genomic characterization uncovers novel biology.</title>
        <authorList>
            <person name="Wiegand S."/>
            <person name="Jogler M."/>
            <person name="Boedeker C."/>
            <person name="Pinto D."/>
            <person name="Vollmers J."/>
            <person name="Rivas-Marin E."/>
            <person name="Kohn T."/>
            <person name="Peeters S.H."/>
            <person name="Heuer A."/>
            <person name="Rast P."/>
            <person name="Oberbeckmann S."/>
            <person name="Bunk B."/>
            <person name="Jeske O."/>
            <person name="Meyerdierks A."/>
            <person name="Storesund J.E."/>
            <person name="Kallscheuer N."/>
            <person name="Luecker S."/>
            <person name="Lage O.M."/>
            <person name="Pohl T."/>
            <person name="Merkel B.J."/>
            <person name="Hornburger P."/>
            <person name="Mueller R.-W."/>
            <person name="Bruemmer F."/>
            <person name="Labrenz M."/>
            <person name="Spormann A.M."/>
            <person name="Op Den Camp H."/>
            <person name="Overmann J."/>
            <person name="Amann R."/>
            <person name="Jetten M.S.M."/>
            <person name="Mascher T."/>
            <person name="Medema M.H."/>
            <person name="Devos D.P."/>
            <person name="Kaster A.-K."/>
            <person name="Ovreas L."/>
            <person name="Rohde M."/>
            <person name="Galperin M.Y."/>
            <person name="Jogler C."/>
        </authorList>
    </citation>
    <scope>NUCLEOTIDE SEQUENCE [LARGE SCALE GENOMIC DNA]</scope>
    <source>
        <strain evidence="9 10">Pla52o</strain>
    </source>
</reference>
<accession>A0A5C6CT37</accession>
<dbReference type="InterPro" id="IPR032816">
    <property type="entry name" value="VTT_dom"/>
</dbReference>
<dbReference type="PANTHER" id="PTHR42709:SF6">
    <property type="entry name" value="UNDECAPRENYL PHOSPHATE TRANSPORTER A"/>
    <property type="match status" value="1"/>
</dbReference>
<feature type="compositionally biased region" description="Basic and acidic residues" evidence="6">
    <location>
        <begin position="7"/>
        <end position="17"/>
    </location>
</feature>
<keyword evidence="4 7" id="KW-1133">Transmembrane helix</keyword>
<evidence type="ECO:0000313" key="10">
    <source>
        <dbReference type="Proteomes" id="UP000316304"/>
    </source>
</evidence>
<dbReference type="GO" id="GO:0005886">
    <property type="term" value="C:plasma membrane"/>
    <property type="evidence" value="ECO:0007669"/>
    <property type="project" value="UniProtKB-SubCell"/>
</dbReference>
<dbReference type="Proteomes" id="UP000316304">
    <property type="component" value="Unassembled WGS sequence"/>
</dbReference>
<feature type="region of interest" description="Disordered" evidence="6">
    <location>
        <begin position="1"/>
        <end position="21"/>
    </location>
</feature>
<feature type="transmembrane region" description="Helical" evidence="7">
    <location>
        <begin position="196"/>
        <end position="218"/>
    </location>
</feature>
<evidence type="ECO:0000256" key="7">
    <source>
        <dbReference type="SAM" id="Phobius"/>
    </source>
</evidence>
<keyword evidence="10" id="KW-1185">Reference proteome</keyword>
<feature type="transmembrane region" description="Helical" evidence="7">
    <location>
        <begin position="64"/>
        <end position="84"/>
    </location>
</feature>
<dbReference type="InterPro" id="IPR051311">
    <property type="entry name" value="DedA_domain"/>
</dbReference>
<evidence type="ECO:0000259" key="8">
    <source>
        <dbReference type="Pfam" id="PF09335"/>
    </source>
</evidence>
<proteinExistence type="predicted"/>
<dbReference type="AlphaFoldDB" id="A0A5C6CT37"/>
<evidence type="ECO:0000256" key="2">
    <source>
        <dbReference type="ARBA" id="ARBA00022475"/>
    </source>
</evidence>
<dbReference type="Pfam" id="PF09335">
    <property type="entry name" value="VTT_dom"/>
    <property type="match status" value="1"/>
</dbReference>
<keyword evidence="5 7" id="KW-0472">Membrane</keyword>
<feature type="transmembrane region" description="Helical" evidence="7">
    <location>
        <begin position="104"/>
        <end position="127"/>
    </location>
</feature>
<feature type="transmembrane region" description="Helical" evidence="7">
    <location>
        <begin position="230"/>
        <end position="249"/>
    </location>
</feature>
<evidence type="ECO:0000256" key="1">
    <source>
        <dbReference type="ARBA" id="ARBA00004651"/>
    </source>
</evidence>
<comment type="subcellular location">
    <subcellularLocation>
        <location evidence="1">Cell membrane</location>
        <topology evidence="1">Multi-pass membrane protein</topology>
    </subcellularLocation>
</comment>
<keyword evidence="2" id="KW-1003">Cell membrane</keyword>
<evidence type="ECO:0000256" key="5">
    <source>
        <dbReference type="ARBA" id="ARBA00023136"/>
    </source>
</evidence>